<dbReference type="GO" id="GO:0016757">
    <property type="term" value="F:glycosyltransferase activity"/>
    <property type="evidence" value="ECO:0007669"/>
    <property type="project" value="UniProtKB-UniRule"/>
</dbReference>
<evidence type="ECO:0000256" key="6">
    <source>
        <dbReference type="RuleBase" id="RU366017"/>
    </source>
</evidence>
<dbReference type="EC" id="2.4.1.-" evidence="6"/>
<keyword evidence="6" id="KW-1133">Transmembrane helix</keyword>
<dbReference type="InterPro" id="IPR008166">
    <property type="entry name" value="Glyco_transf_92"/>
</dbReference>
<dbReference type="STRING" id="6832.A0A553PAS6"/>
<accession>A0A553PAS6</accession>
<reference evidence="7 8" key="1">
    <citation type="journal article" date="2018" name="Nat. Ecol. Evol.">
        <title>Genomic signatures of mitonuclear coevolution across populations of Tigriopus californicus.</title>
        <authorList>
            <person name="Barreto F.S."/>
            <person name="Watson E.T."/>
            <person name="Lima T.G."/>
            <person name="Willett C.S."/>
            <person name="Edmands S."/>
            <person name="Li W."/>
            <person name="Burton R.S."/>
        </authorList>
    </citation>
    <scope>NUCLEOTIDE SEQUENCE [LARGE SCALE GENOMIC DNA]</scope>
    <source>
        <strain evidence="7 8">San Diego</strain>
    </source>
</reference>
<evidence type="ECO:0000256" key="1">
    <source>
        <dbReference type="ARBA" id="ARBA00004370"/>
    </source>
</evidence>
<organism evidence="7 8">
    <name type="scientific">Tigriopus californicus</name>
    <name type="common">Marine copepod</name>
    <dbReference type="NCBI Taxonomy" id="6832"/>
    <lineage>
        <taxon>Eukaryota</taxon>
        <taxon>Metazoa</taxon>
        <taxon>Ecdysozoa</taxon>
        <taxon>Arthropoda</taxon>
        <taxon>Crustacea</taxon>
        <taxon>Multicrustacea</taxon>
        <taxon>Hexanauplia</taxon>
        <taxon>Copepoda</taxon>
        <taxon>Harpacticoida</taxon>
        <taxon>Harpacticidae</taxon>
        <taxon>Tigriopus</taxon>
    </lineage>
</organism>
<keyword evidence="6" id="KW-0812">Transmembrane</keyword>
<dbReference type="Pfam" id="PF01697">
    <property type="entry name" value="Glyco_transf_92"/>
    <property type="match status" value="1"/>
</dbReference>
<dbReference type="Proteomes" id="UP000318571">
    <property type="component" value="Chromosome 2"/>
</dbReference>
<protein>
    <recommendedName>
        <fullName evidence="6">Glycosyltransferase family 92 protein</fullName>
        <ecNumber evidence="6">2.4.1.-</ecNumber>
    </recommendedName>
</protein>
<dbReference type="EMBL" id="VCGU01000005">
    <property type="protein sequence ID" value="TRY74780.1"/>
    <property type="molecule type" value="Genomic_DNA"/>
</dbReference>
<evidence type="ECO:0000256" key="4">
    <source>
        <dbReference type="ARBA" id="ARBA00022679"/>
    </source>
</evidence>
<evidence type="ECO:0000313" key="8">
    <source>
        <dbReference type="Proteomes" id="UP000318571"/>
    </source>
</evidence>
<name>A0A553PAS6_TIGCA</name>
<comment type="similarity">
    <text evidence="2 6">Belongs to the glycosyltransferase 92 family.</text>
</comment>
<gene>
    <name evidence="7" type="ORF">TCAL_15579</name>
</gene>
<evidence type="ECO:0000256" key="3">
    <source>
        <dbReference type="ARBA" id="ARBA00022676"/>
    </source>
</evidence>
<feature type="transmembrane region" description="Helical" evidence="6">
    <location>
        <begin position="32"/>
        <end position="51"/>
    </location>
</feature>
<dbReference type="AlphaFoldDB" id="A0A553PAS6"/>
<proteinExistence type="inferred from homology"/>
<comment type="subcellular location">
    <subcellularLocation>
        <location evidence="1">Membrane</location>
    </subcellularLocation>
</comment>
<dbReference type="GO" id="GO:0016020">
    <property type="term" value="C:membrane"/>
    <property type="evidence" value="ECO:0007669"/>
    <property type="project" value="UniProtKB-SubCell"/>
</dbReference>
<dbReference type="OMA" id="YVNFFGR"/>
<keyword evidence="4 6" id="KW-0808">Transferase</keyword>
<dbReference type="OrthoDB" id="6433308at2759"/>
<comment type="caution">
    <text evidence="7">The sequence shown here is derived from an EMBL/GenBank/DDBJ whole genome shotgun (WGS) entry which is preliminary data.</text>
</comment>
<keyword evidence="3 6" id="KW-0328">Glycosyltransferase</keyword>
<sequence length="439" mass="49398">MDALPLISNELPLQRLNKTGERDPKTGVMRKYYKLALFLVAAFSFVCFLFYKTQYDKLYNVLEVLEFFGNGKTAGLGGCSTLITRPPAFQRLSDDIYTYSAFCERSLASNFPDDCSIVTTAAIVKGSQDLTQIRCRLWYAGSTLPIDGVFAAAPVSGITRSNNGITPYQFSCESKYSAKIPYGVTFRTQDNQYESFVHIADSLPSNTSPQPDSVAICLLPPQTPEDTTYKALEHVLLNTLFGVNNFLVYDYSLTRNFFRALSLTRDLQPNIYLLPWNPPTHLTAIQTESLIQTDCLLRTKRLFETVMVLNNTQILVPRDHGATIQATLKETNLKGHLKVTVRHFCSEMAPEASSDSNIYSLTSLEQASFDPNARHKVGVESKVDFKSELVTVSEEFLVLHDYGACGKYEFETSAKDTFLLEQRQRIENKVGRFFPKKTV</sequence>
<evidence type="ECO:0000313" key="7">
    <source>
        <dbReference type="EMBL" id="TRY74780.1"/>
    </source>
</evidence>
<evidence type="ECO:0000256" key="5">
    <source>
        <dbReference type="ARBA" id="ARBA00023136"/>
    </source>
</evidence>
<evidence type="ECO:0000256" key="2">
    <source>
        <dbReference type="ARBA" id="ARBA00007647"/>
    </source>
</evidence>
<keyword evidence="5 6" id="KW-0472">Membrane</keyword>
<keyword evidence="8" id="KW-1185">Reference proteome</keyword>